<sequence length="125" mass="14882">MYSFFFFSSHRSPELLQPIAFLTFFIQLSPPRRFNKNNRFDNLRNIKYIGLRNNRQNRFFDCLSDSFFNNFKDMRCYDMTYRYVLNQIFVEIVRRGHFGTSFTSSGTITTTISGTTSSLVNFSVR</sequence>
<accession>A0A0K9NMV6</accession>
<dbReference type="AlphaFoldDB" id="A0A0K9NMV6"/>
<comment type="caution">
    <text evidence="1">The sequence shown here is derived from an EMBL/GenBank/DDBJ whole genome shotgun (WGS) entry which is preliminary data.</text>
</comment>
<evidence type="ECO:0000313" key="2">
    <source>
        <dbReference type="Proteomes" id="UP000036987"/>
    </source>
</evidence>
<gene>
    <name evidence="1" type="ORF">ZOSMA_86G00530</name>
</gene>
<name>A0A0K9NMV6_ZOSMR</name>
<evidence type="ECO:0000313" key="1">
    <source>
        <dbReference type="EMBL" id="KMZ57417.1"/>
    </source>
</evidence>
<organism evidence="1 2">
    <name type="scientific">Zostera marina</name>
    <name type="common">Eelgrass</name>
    <dbReference type="NCBI Taxonomy" id="29655"/>
    <lineage>
        <taxon>Eukaryota</taxon>
        <taxon>Viridiplantae</taxon>
        <taxon>Streptophyta</taxon>
        <taxon>Embryophyta</taxon>
        <taxon>Tracheophyta</taxon>
        <taxon>Spermatophyta</taxon>
        <taxon>Magnoliopsida</taxon>
        <taxon>Liliopsida</taxon>
        <taxon>Zosteraceae</taxon>
        <taxon>Zostera</taxon>
    </lineage>
</organism>
<protein>
    <submittedName>
        <fullName evidence="1">Uncharacterized protein</fullName>
    </submittedName>
</protein>
<keyword evidence="2" id="KW-1185">Reference proteome</keyword>
<dbReference type="Proteomes" id="UP000036987">
    <property type="component" value="Unassembled WGS sequence"/>
</dbReference>
<reference evidence="2" key="1">
    <citation type="journal article" date="2016" name="Nature">
        <title>The genome of the seagrass Zostera marina reveals angiosperm adaptation to the sea.</title>
        <authorList>
            <person name="Olsen J.L."/>
            <person name="Rouze P."/>
            <person name="Verhelst B."/>
            <person name="Lin Y.-C."/>
            <person name="Bayer T."/>
            <person name="Collen J."/>
            <person name="Dattolo E."/>
            <person name="De Paoli E."/>
            <person name="Dittami S."/>
            <person name="Maumus F."/>
            <person name="Michel G."/>
            <person name="Kersting A."/>
            <person name="Lauritano C."/>
            <person name="Lohaus R."/>
            <person name="Toepel M."/>
            <person name="Tonon T."/>
            <person name="Vanneste K."/>
            <person name="Amirebrahimi M."/>
            <person name="Brakel J."/>
            <person name="Bostroem C."/>
            <person name="Chovatia M."/>
            <person name="Grimwood J."/>
            <person name="Jenkins J.W."/>
            <person name="Jueterbock A."/>
            <person name="Mraz A."/>
            <person name="Stam W.T."/>
            <person name="Tice H."/>
            <person name="Bornberg-Bauer E."/>
            <person name="Green P.J."/>
            <person name="Pearson G.A."/>
            <person name="Procaccini G."/>
            <person name="Duarte C.M."/>
            <person name="Schmutz J."/>
            <person name="Reusch T.B.H."/>
            <person name="Van de Peer Y."/>
        </authorList>
    </citation>
    <scope>NUCLEOTIDE SEQUENCE [LARGE SCALE GENOMIC DNA]</scope>
    <source>
        <strain evidence="2">cv. Finnish</strain>
    </source>
</reference>
<proteinExistence type="predicted"/>
<dbReference type="EMBL" id="LFYR01002072">
    <property type="protein sequence ID" value="KMZ57417.1"/>
    <property type="molecule type" value="Genomic_DNA"/>
</dbReference>